<reference evidence="1" key="2">
    <citation type="submission" date="2020-09" db="EMBL/GenBank/DDBJ databases">
        <authorList>
            <person name="Sun Q."/>
            <person name="Ohkuma M."/>
        </authorList>
    </citation>
    <scope>NUCLEOTIDE SEQUENCE</scope>
    <source>
        <strain evidence="1">JCM 4956</strain>
    </source>
</reference>
<reference evidence="1" key="1">
    <citation type="journal article" date="2014" name="Int. J. Syst. Evol. Microbiol.">
        <title>Complete genome sequence of Corynebacterium casei LMG S-19264T (=DSM 44701T), isolated from a smear-ripened cheese.</title>
        <authorList>
            <consortium name="US DOE Joint Genome Institute (JGI-PGF)"/>
            <person name="Walter F."/>
            <person name="Albersmeier A."/>
            <person name="Kalinowski J."/>
            <person name="Ruckert C."/>
        </authorList>
    </citation>
    <scope>NUCLEOTIDE SEQUENCE</scope>
    <source>
        <strain evidence="1">JCM 4956</strain>
    </source>
</reference>
<dbReference type="AlphaFoldDB" id="A0A918N7P8"/>
<evidence type="ECO:0000313" key="2">
    <source>
        <dbReference type="Proteomes" id="UP000645555"/>
    </source>
</evidence>
<dbReference type="Proteomes" id="UP000645555">
    <property type="component" value="Unassembled WGS sequence"/>
</dbReference>
<protein>
    <recommendedName>
        <fullName evidence="3">SpoVT-AbrB domain-containing protein</fullName>
    </recommendedName>
</protein>
<accession>A0A918N7P8</accession>
<dbReference type="RefSeq" id="WP_190034029.1">
    <property type="nucleotide sequence ID" value="NZ_BMWD01000002.1"/>
</dbReference>
<proteinExistence type="predicted"/>
<dbReference type="EMBL" id="BMWD01000002">
    <property type="protein sequence ID" value="GGX44886.1"/>
    <property type="molecule type" value="Genomic_DNA"/>
</dbReference>
<comment type="caution">
    <text evidence="1">The sequence shown here is derived from an EMBL/GenBank/DDBJ whole genome shotgun (WGS) entry which is preliminary data.</text>
</comment>
<gene>
    <name evidence="1" type="ORF">GCM10010515_09740</name>
</gene>
<evidence type="ECO:0008006" key="3">
    <source>
        <dbReference type="Google" id="ProtNLM"/>
    </source>
</evidence>
<sequence>MLREPTELEIGEDGRLELPMGVPVEAGLNPRARIVAYSAGDGRIVLRRADDAMTELVATGSLT</sequence>
<organism evidence="1 2">
    <name type="scientific">Streptomyces fructofermentans</name>
    <dbReference type="NCBI Taxonomy" id="152141"/>
    <lineage>
        <taxon>Bacteria</taxon>
        <taxon>Bacillati</taxon>
        <taxon>Actinomycetota</taxon>
        <taxon>Actinomycetes</taxon>
        <taxon>Kitasatosporales</taxon>
        <taxon>Streptomycetaceae</taxon>
        <taxon>Streptomyces</taxon>
    </lineage>
</organism>
<evidence type="ECO:0000313" key="1">
    <source>
        <dbReference type="EMBL" id="GGX44886.1"/>
    </source>
</evidence>
<name>A0A918N7P8_9ACTN</name>
<keyword evidence="2" id="KW-1185">Reference proteome</keyword>